<feature type="transmembrane region" description="Helical" evidence="1">
    <location>
        <begin position="28"/>
        <end position="52"/>
    </location>
</feature>
<dbReference type="GO" id="GO:0004794">
    <property type="term" value="F:threonine deaminase activity"/>
    <property type="evidence" value="ECO:0007669"/>
    <property type="project" value="UniProtKB-EC"/>
</dbReference>
<comment type="caution">
    <text evidence="2">The sequence shown here is derived from an EMBL/GenBank/DDBJ whole genome shotgun (WGS) entry which is preliminary data.</text>
</comment>
<dbReference type="AlphaFoldDB" id="Q0F2D3"/>
<organism evidence="2 3">
    <name type="scientific">Mariprofundus ferrooxydans PV-1</name>
    <dbReference type="NCBI Taxonomy" id="314345"/>
    <lineage>
        <taxon>Bacteria</taxon>
        <taxon>Pseudomonadati</taxon>
        <taxon>Pseudomonadota</taxon>
        <taxon>Candidatius Mariprofundia</taxon>
        <taxon>Mariprofundales</taxon>
        <taxon>Mariprofundaceae</taxon>
        <taxon>Mariprofundus</taxon>
    </lineage>
</organism>
<dbReference type="InParanoid" id="Q0F2D3"/>
<dbReference type="EMBL" id="AATS01000002">
    <property type="protein sequence ID" value="EAU55617.1"/>
    <property type="molecule type" value="Genomic_DNA"/>
</dbReference>
<name>Q0F2D3_9PROT</name>
<dbReference type="EC" id="4.3.1.19" evidence="2"/>
<dbReference type="HOGENOM" id="CLU_2494207_0_0_0"/>
<evidence type="ECO:0000313" key="3">
    <source>
        <dbReference type="Proteomes" id="UP000005297"/>
    </source>
</evidence>
<reference evidence="2 3" key="1">
    <citation type="submission" date="2006-09" db="EMBL/GenBank/DDBJ databases">
        <authorList>
            <person name="Emerson D."/>
            <person name="Ferriera S."/>
            <person name="Johnson J."/>
            <person name="Kravitz S."/>
            <person name="Halpern A."/>
            <person name="Remington K."/>
            <person name="Beeson K."/>
            <person name="Tran B."/>
            <person name="Rogers Y.-H."/>
            <person name="Friedman R."/>
            <person name="Venter J.C."/>
        </authorList>
    </citation>
    <scope>NUCLEOTIDE SEQUENCE [LARGE SCALE GENOMIC DNA]</scope>
    <source>
        <strain evidence="2 3">PV-1</strain>
    </source>
</reference>
<keyword evidence="3" id="KW-1185">Reference proteome</keyword>
<keyword evidence="1" id="KW-1133">Transmembrane helix</keyword>
<dbReference type="NCBIfam" id="NF038104">
    <property type="entry name" value="lipo_NF038104"/>
    <property type="match status" value="1"/>
</dbReference>
<gene>
    <name evidence="2" type="ORF">SPV1_01677</name>
</gene>
<protein>
    <submittedName>
        <fullName evidence="2">Threonine dehydratase</fullName>
        <ecNumber evidence="2">4.3.1.19</ecNumber>
    </submittedName>
</protein>
<accession>Q0F2D3</accession>
<sequence length="86" mass="9091">MEAAIHICLDMFRCDVRMPVYEVGMMRILLLPGLLMMLMLGGCISTVVGAAVDVTTAVVKAPFQIGGAIADAVSSDEETDSAKAEE</sequence>
<keyword evidence="2" id="KW-0456">Lyase</keyword>
<keyword evidence="1" id="KW-0812">Transmembrane</keyword>
<evidence type="ECO:0000256" key="1">
    <source>
        <dbReference type="SAM" id="Phobius"/>
    </source>
</evidence>
<dbReference type="Proteomes" id="UP000005297">
    <property type="component" value="Unassembled WGS sequence"/>
</dbReference>
<evidence type="ECO:0000313" key="2">
    <source>
        <dbReference type="EMBL" id="EAU55617.1"/>
    </source>
</evidence>
<proteinExistence type="predicted"/>
<keyword evidence="1" id="KW-0472">Membrane</keyword>